<dbReference type="Proteomes" id="UP001597308">
    <property type="component" value="Unassembled WGS sequence"/>
</dbReference>
<dbReference type="SUPFAM" id="SSF103473">
    <property type="entry name" value="MFS general substrate transporter"/>
    <property type="match status" value="1"/>
</dbReference>
<feature type="transmembrane region" description="Helical" evidence="4">
    <location>
        <begin position="12"/>
        <end position="33"/>
    </location>
</feature>
<feature type="transmembrane region" description="Helical" evidence="4">
    <location>
        <begin position="72"/>
        <end position="92"/>
    </location>
</feature>
<keyword evidence="3 4" id="KW-0472">Membrane</keyword>
<evidence type="ECO:0000313" key="6">
    <source>
        <dbReference type="EMBL" id="MFD1702161.1"/>
    </source>
</evidence>
<feature type="transmembrane region" description="Helical" evidence="4">
    <location>
        <begin position="98"/>
        <end position="120"/>
    </location>
</feature>
<feature type="transmembrane region" description="Helical" evidence="4">
    <location>
        <begin position="231"/>
        <end position="254"/>
    </location>
</feature>
<feature type="transmembrane region" description="Helical" evidence="4">
    <location>
        <begin position="298"/>
        <end position="317"/>
    </location>
</feature>
<feature type="transmembrane region" description="Helical" evidence="4">
    <location>
        <begin position="274"/>
        <end position="292"/>
    </location>
</feature>
<keyword evidence="1 4" id="KW-0812">Transmembrane</keyword>
<dbReference type="InterPro" id="IPR036259">
    <property type="entry name" value="MFS_trans_sf"/>
</dbReference>
<sequence length="397" mass="40278">MIGRGLTWRLGAGQLISWGVTYYLIGVLGQPIADEFGWSQTKVHGGFAAALLTMGLASPFAGALIDRHGGRPAMVAGALVGALGCLGLALAYETAGYYAAWIVLGLAMRLTLYDAAFAALARIGGRDARRSMSQITLLGGLASSVFWPIGHGLADAFGWRAAALVYAACALVSAALYAGIPDRRFEPPTAGATLHPPPRATTRRDVGLAGALYALVTTIASFLAAGMSSAMVALMIGLGVAPGTAVALAALRGVSQSAARLCEVAFGARIDPTLLNLIAAAGLAASFVLGLMSGLSALAAAGFCALYGAGNGLATIVRGSLPLALFEPRDYARLTGRLVAPSFLAAAAAPLFYAYAIETFGAGPALAASTALGAVAIAAAIWLMLRFGPERPPSRPS</sequence>
<accession>A0ABW4K644</accession>
<evidence type="ECO:0000256" key="2">
    <source>
        <dbReference type="ARBA" id="ARBA00022989"/>
    </source>
</evidence>
<evidence type="ECO:0000256" key="1">
    <source>
        <dbReference type="ARBA" id="ARBA00022692"/>
    </source>
</evidence>
<gene>
    <name evidence="6" type="ORF">ACFSCV_04010</name>
</gene>
<dbReference type="InterPro" id="IPR020846">
    <property type="entry name" value="MFS_dom"/>
</dbReference>
<protein>
    <submittedName>
        <fullName evidence="6">MFS transporter</fullName>
    </submittedName>
</protein>
<keyword evidence="7" id="KW-1185">Reference proteome</keyword>
<evidence type="ECO:0000256" key="3">
    <source>
        <dbReference type="ARBA" id="ARBA00023136"/>
    </source>
</evidence>
<reference evidence="7" key="1">
    <citation type="journal article" date="2019" name="Int. J. Syst. Evol. Microbiol.">
        <title>The Global Catalogue of Microorganisms (GCM) 10K type strain sequencing project: providing services to taxonomists for standard genome sequencing and annotation.</title>
        <authorList>
            <consortium name="The Broad Institute Genomics Platform"/>
            <consortium name="The Broad Institute Genome Sequencing Center for Infectious Disease"/>
            <person name="Wu L."/>
            <person name="Ma J."/>
        </authorList>
    </citation>
    <scope>NUCLEOTIDE SEQUENCE [LARGE SCALE GENOMIC DNA]</scope>
    <source>
        <strain evidence="7">KCTC 23707</strain>
    </source>
</reference>
<feature type="transmembrane region" description="Helical" evidence="4">
    <location>
        <begin position="362"/>
        <end position="385"/>
    </location>
</feature>
<dbReference type="Pfam" id="PF07690">
    <property type="entry name" value="MFS_1"/>
    <property type="match status" value="1"/>
</dbReference>
<comment type="caution">
    <text evidence="6">The sequence shown here is derived from an EMBL/GenBank/DDBJ whole genome shotgun (WGS) entry which is preliminary data.</text>
</comment>
<evidence type="ECO:0000259" key="5">
    <source>
        <dbReference type="PROSITE" id="PS50850"/>
    </source>
</evidence>
<organism evidence="6 7">
    <name type="scientific">Methylopila henanensis</name>
    <dbReference type="NCBI Taxonomy" id="873516"/>
    <lineage>
        <taxon>Bacteria</taxon>
        <taxon>Pseudomonadati</taxon>
        <taxon>Pseudomonadota</taxon>
        <taxon>Alphaproteobacteria</taxon>
        <taxon>Hyphomicrobiales</taxon>
        <taxon>Methylopilaceae</taxon>
        <taxon>Methylopila</taxon>
    </lineage>
</organism>
<feature type="domain" description="Major facilitator superfamily (MFS) profile" evidence="5">
    <location>
        <begin position="1"/>
        <end position="391"/>
    </location>
</feature>
<feature type="transmembrane region" description="Helical" evidence="4">
    <location>
        <begin position="338"/>
        <end position="356"/>
    </location>
</feature>
<evidence type="ECO:0000313" key="7">
    <source>
        <dbReference type="Proteomes" id="UP001597308"/>
    </source>
</evidence>
<dbReference type="PANTHER" id="PTHR11360">
    <property type="entry name" value="MONOCARBOXYLATE TRANSPORTER"/>
    <property type="match status" value="1"/>
</dbReference>
<name>A0ABW4K644_9HYPH</name>
<feature type="transmembrane region" description="Helical" evidence="4">
    <location>
        <begin position="161"/>
        <end position="180"/>
    </location>
</feature>
<dbReference type="PROSITE" id="PS50850">
    <property type="entry name" value="MFS"/>
    <property type="match status" value="1"/>
</dbReference>
<feature type="transmembrane region" description="Helical" evidence="4">
    <location>
        <begin position="45"/>
        <end position="65"/>
    </location>
</feature>
<feature type="transmembrane region" description="Helical" evidence="4">
    <location>
        <begin position="206"/>
        <end position="225"/>
    </location>
</feature>
<dbReference type="InterPro" id="IPR050327">
    <property type="entry name" value="Proton-linked_MCT"/>
</dbReference>
<dbReference type="EMBL" id="JBHUER010000002">
    <property type="protein sequence ID" value="MFD1702161.1"/>
    <property type="molecule type" value="Genomic_DNA"/>
</dbReference>
<keyword evidence="2 4" id="KW-1133">Transmembrane helix</keyword>
<evidence type="ECO:0000256" key="4">
    <source>
        <dbReference type="SAM" id="Phobius"/>
    </source>
</evidence>
<dbReference type="InterPro" id="IPR011701">
    <property type="entry name" value="MFS"/>
</dbReference>
<feature type="transmembrane region" description="Helical" evidence="4">
    <location>
        <begin position="132"/>
        <end position="149"/>
    </location>
</feature>
<dbReference type="RefSeq" id="WP_378797224.1">
    <property type="nucleotide sequence ID" value="NZ_JBHUER010000002.1"/>
</dbReference>
<dbReference type="Gene3D" id="1.20.1250.20">
    <property type="entry name" value="MFS general substrate transporter like domains"/>
    <property type="match status" value="1"/>
</dbReference>
<proteinExistence type="predicted"/>